<reference evidence="1 2" key="1">
    <citation type="submission" date="2016-03" db="EMBL/GenBank/DDBJ databases">
        <title>Cyphomyrmex costatus WGS genome.</title>
        <authorList>
            <person name="Nygaard S."/>
            <person name="Hu H."/>
            <person name="Boomsma J."/>
            <person name="Zhang G."/>
        </authorList>
    </citation>
    <scope>NUCLEOTIDE SEQUENCE [LARGE SCALE GENOMIC DNA]</scope>
    <source>
        <strain evidence="1">MS0001</strain>
        <tissue evidence="1">Whole body</tissue>
    </source>
</reference>
<dbReference type="Proteomes" id="UP000078542">
    <property type="component" value="Unassembled WGS sequence"/>
</dbReference>
<sequence>MRPAKAASGLSNLGTIPAVAVWLGLSLPPTKCTVKKGVRDTKAEYSIFCKKT</sequence>
<gene>
    <name evidence="1" type="ORF">ALC62_05428</name>
</gene>
<accession>A0A195CT86</accession>
<keyword evidence="2" id="KW-1185">Reference proteome</keyword>
<protein>
    <submittedName>
        <fullName evidence="1">Uncharacterized protein</fullName>
    </submittedName>
</protein>
<dbReference type="AlphaFoldDB" id="A0A195CT86"/>
<organism evidence="1 2">
    <name type="scientific">Cyphomyrmex costatus</name>
    <dbReference type="NCBI Taxonomy" id="456900"/>
    <lineage>
        <taxon>Eukaryota</taxon>
        <taxon>Metazoa</taxon>
        <taxon>Ecdysozoa</taxon>
        <taxon>Arthropoda</taxon>
        <taxon>Hexapoda</taxon>
        <taxon>Insecta</taxon>
        <taxon>Pterygota</taxon>
        <taxon>Neoptera</taxon>
        <taxon>Endopterygota</taxon>
        <taxon>Hymenoptera</taxon>
        <taxon>Apocrita</taxon>
        <taxon>Aculeata</taxon>
        <taxon>Formicoidea</taxon>
        <taxon>Formicidae</taxon>
        <taxon>Myrmicinae</taxon>
        <taxon>Cyphomyrmex</taxon>
    </lineage>
</organism>
<evidence type="ECO:0000313" key="1">
    <source>
        <dbReference type="EMBL" id="KYN03732.1"/>
    </source>
</evidence>
<evidence type="ECO:0000313" key="2">
    <source>
        <dbReference type="Proteomes" id="UP000078542"/>
    </source>
</evidence>
<dbReference type="EMBL" id="KQ977305">
    <property type="protein sequence ID" value="KYN03732.1"/>
    <property type="molecule type" value="Genomic_DNA"/>
</dbReference>
<name>A0A195CT86_9HYME</name>
<proteinExistence type="predicted"/>